<name>A0A820PYZ8_9BILA</name>
<feature type="non-terminal residue" evidence="1">
    <location>
        <position position="1"/>
    </location>
</feature>
<proteinExistence type="predicted"/>
<evidence type="ECO:0000313" key="2">
    <source>
        <dbReference type="Proteomes" id="UP000663844"/>
    </source>
</evidence>
<dbReference type="AlphaFoldDB" id="A0A820PYZ8"/>
<organism evidence="1 2">
    <name type="scientific">Adineta steineri</name>
    <dbReference type="NCBI Taxonomy" id="433720"/>
    <lineage>
        <taxon>Eukaryota</taxon>
        <taxon>Metazoa</taxon>
        <taxon>Spiralia</taxon>
        <taxon>Gnathifera</taxon>
        <taxon>Rotifera</taxon>
        <taxon>Eurotatoria</taxon>
        <taxon>Bdelloidea</taxon>
        <taxon>Adinetida</taxon>
        <taxon>Adinetidae</taxon>
        <taxon>Adineta</taxon>
    </lineage>
</organism>
<protein>
    <submittedName>
        <fullName evidence="1">Uncharacterized protein</fullName>
    </submittedName>
</protein>
<reference evidence="1" key="1">
    <citation type="submission" date="2021-02" db="EMBL/GenBank/DDBJ databases">
        <authorList>
            <person name="Nowell W R."/>
        </authorList>
    </citation>
    <scope>NUCLEOTIDE SEQUENCE</scope>
</reference>
<gene>
    <name evidence="1" type="ORF">OXD698_LOCUS51989</name>
</gene>
<sequence length="25" mass="2520">TSSTALTTAGTPTTTAATISKFNLY</sequence>
<accession>A0A820PYZ8</accession>
<dbReference type="EMBL" id="CAJOAZ010027490">
    <property type="protein sequence ID" value="CAF4410215.1"/>
    <property type="molecule type" value="Genomic_DNA"/>
</dbReference>
<dbReference type="Proteomes" id="UP000663844">
    <property type="component" value="Unassembled WGS sequence"/>
</dbReference>
<comment type="caution">
    <text evidence="1">The sequence shown here is derived from an EMBL/GenBank/DDBJ whole genome shotgun (WGS) entry which is preliminary data.</text>
</comment>
<evidence type="ECO:0000313" key="1">
    <source>
        <dbReference type="EMBL" id="CAF4410215.1"/>
    </source>
</evidence>